<dbReference type="RefSeq" id="XP_964825.2">
    <property type="nucleotide sequence ID" value="XM_959732.2"/>
</dbReference>
<dbReference type="HOGENOM" id="CLU_2996991_0_0_1"/>
<reference evidence="1 2" key="1">
    <citation type="journal article" date="2003" name="Nature">
        <title>The genome sequence of the filamentous fungus Neurospora crassa.</title>
        <authorList>
            <person name="Galagan J.E."/>
            <person name="Calvo S.E."/>
            <person name="Borkovich K.A."/>
            <person name="Selker E.U."/>
            <person name="Read N.D."/>
            <person name="Jaffe D."/>
            <person name="FitzHugh W."/>
            <person name="Ma L.J."/>
            <person name="Smirnov S."/>
            <person name="Purcell S."/>
            <person name="Rehman B."/>
            <person name="Elkins T."/>
            <person name="Engels R."/>
            <person name="Wang S."/>
            <person name="Nielsen C.B."/>
            <person name="Butler J."/>
            <person name="Endrizzi M."/>
            <person name="Qui D."/>
            <person name="Ianakiev P."/>
            <person name="Bell-Pedersen D."/>
            <person name="Nelson M.A."/>
            <person name="Werner-Washburne M."/>
            <person name="Selitrennikoff C.P."/>
            <person name="Kinsey J.A."/>
            <person name="Braun E.L."/>
            <person name="Zelter A."/>
            <person name="Schulte U."/>
            <person name="Kothe G.O."/>
            <person name="Jedd G."/>
            <person name="Mewes W."/>
            <person name="Staben C."/>
            <person name="Marcotte E."/>
            <person name="Greenberg D."/>
            <person name="Roy A."/>
            <person name="Foley K."/>
            <person name="Naylor J."/>
            <person name="Stange-Thomann N."/>
            <person name="Barrett R."/>
            <person name="Gnerre S."/>
            <person name="Kamal M."/>
            <person name="Kamvysselis M."/>
            <person name="Mauceli E."/>
            <person name="Bielke C."/>
            <person name="Rudd S."/>
            <person name="Frishman D."/>
            <person name="Krystofova S."/>
            <person name="Rasmussen C."/>
            <person name="Metzenberg R.L."/>
            <person name="Perkins D.D."/>
            <person name="Kroken S."/>
            <person name="Cogoni C."/>
            <person name="Macino G."/>
            <person name="Catcheside D."/>
            <person name="Li W."/>
            <person name="Pratt R.J."/>
            <person name="Osmani S.A."/>
            <person name="DeSouza C.P."/>
            <person name="Glass L."/>
            <person name="Orbach M.J."/>
            <person name="Berglund J.A."/>
            <person name="Voelker R."/>
            <person name="Yarden O."/>
            <person name="Plamann M."/>
            <person name="Seiler S."/>
            <person name="Dunlap J."/>
            <person name="Radford A."/>
            <person name="Aramayo R."/>
            <person name="Natvig D.O."/>
            <person name="Alex L.A."/>
            <person name="Mannhaupt G."/>
            <person name="Ebbole D.J."/>
            <person name="Freitag M."/>
            <person name="Paulsen I."/>
            <person name="Sachs M.S."/>
            <person name="Lander E.S."/>
            <person name="Nusbaum C."/>
            <person name="Birren B."/>
        </authorList>
    </citation>
    <scope>NUCLEOTIDE SEQUENCE [LARGE SCALE GENOMIC DNA]</scope>
    <source>
        <strain evidence="2">ATCC 24698 / 74-OR23-1A / CBS 708.71 / DSM 1257 / FGSC 987</strain>
    </source>
</reference>
<dbReference type="VEuPathDB" id="FungiDB:NCU08617"/>
<sequence>MSVEGDIKGMWLPRRDTIPLMTRTASRQVQYSHGETRAARVVLQAPRLNQGHQETGPLCLGLKRCLVITTRGSSRLIDQCHNPPVMAIQDYQ</sequence>
<organism evidence="1 2">
    <name type="scientific">Neurospora crassa (strain ATCC 24698 / 74-OR23-1A / CBS 708.71 / DSM 1257 / FGSC 987)</name>
    <dbReference type="NCBI Taxonomy" id="367110"/>
    <lineage>
        <taxon>Eukaryota</taxon>
        <taxon>Fungi</taxon>
        <taxon>Dikarya</taxon>
        <taxon>Ascomycota</taxon>
        <taxon>Pezizomycotina</taxon>
        <taxon>Sordariomycetes</taxon>
        <taxon>Sordariomycetidae</taxon>
        <taxon>Sordariales</taxon>
        <taxon>Sordariaceae</taxon>
        <taxon>Neurospora</taxon>
    </lineage>
</organism>
<dbReference type="EMBL" id="CM002236">
    <property type="protein sequence ID" value="EAA35589.2"/>
    <property type="molecule type" value="Genomic_DNA"/>
</dbReference>
<dbReference type="Proteomes" id="UP000001805">
    <property type="component" value="Chromosome 1, Linkage Group I"/>
</dbReference>
<protein>
    <submittedName>
        <fullName evidence="1">Uncharacterized protein</fullName>
    </submittedName>
</protein>
<dbReference type="AlphaFoldDB" id="Q7SFK2"/>
<dbReference type="PaxDb" id="5141-EFNCRP00000008665"/>
<dbReference type="InParanoid" id="Q7SFK2"/>
<evidence type="ECO:0000313" key="2">
    <source>
        <dbReference type="Proteomes" id="UP000001805"/>
    </source>
</evidence>
<name>Q7SFK2_NEUCR</name>
<keyword evidence="2" id="KW-1185">Reference proteome</keyword>
<accession>Q7SFK2</accession>
<dbReference type="KEGG" id="ncr:NCU08617"/>
<evidence type="ECO:0000313" key="1">
    <source>
        <dbReference type="EMBL" id="EAA35589.2"/>
    </source>
</evidence>
<proteinExistence type="predicted"/>
<gene>
    <name evidence="1" type="ORF">NCU08617</name>
</gene>
<dbReference type="GeneID" id="3880985"/>